<name>G3B7J0_CANTC</name>
<dbReference type="OrthoDB" id="276515at2759"/>
<dbReference type="STRING" id="590646.G3B7J0"/>
<keyword evidence="3" id="KW-1185">Reference proteome</keyword>
<evidence type="ECO:0000313" key="3">
    <source>
        <dbReference type="Proteomes" id="UP000000707"/>
    </source>
</evidence>
<dbReference type="AlphaFoldDB" id="G3B7J0"/>
<dbReference type="EMBL" id="GL996527">
    <property type="protein sequence ID" value="EGV61628.1"/>
    <property type="molecule type" value="Genomic_DNA"/>
</dbReference>
<dbReference type="CDD" id="cd09083">
    <property type="entry name" value="EEP-1"/>
    <property type="match status" value="1"/>
</dbReference>
<evidence type="ECO:0000256" key="1">
    <source>
        <dbReference type="SAM" id="SignalP"/>
    </source>
</evidence>
<dbReference type="KEGG" id="cten:18250406"/>
<gene>
    <name evidence="2" type="ORF">CANTEDRAFT_94512</name>
</gene>
<dbReference type="eggNOG" id="ENOG502S5BH">
    <property type="taxonomic scope" value="Eukaryota"/>
</dbReference>
<accession>G3B7J0</accession>
<dbReference type="Gene3D" id="3.60.10.10">
    <property type="entry name" value="Endonuclease/exonuclease/phosphatase"/>
    <property type="match status" value="1"/>
</dbReference>
<dbReference type="GO" id="GO:0000175">
    <property type="term" value="F:3'-5'-RNA exonuclease activity"/>
    <property type="evidence" value="ECO:0007669"/>
    <property type="project" value="TreeGrafter"/>
</dbReference>
<feature type="chain" id="PRO_5003442756" description="Endonuclease/exonuclease/phosphatase domain-containing protein" evidence="1">
    <location>
        <begin position="18"/>
        <end position="299"/>
    </location>
</feature>
<reference evidence="2 3" key="1">
    <citation type="journal article" date="2011" name="Proc. Natl. Acad. Sci. U.S.A.">
        <title>Comparative genomics of xylose-fermenting fungi for enhanced biofuel production.</title>
        <authorList>
            <person name="Wohlbach D.J."/>
            <person name="Kuo A."/>
            <person name="Sato T.K."/>
            <person name="Potts K.M."/>
            <person name="Salamov A.A."/>
            <person name="LaButti K.M."/>
            <person name="Sun H."/>
            <person name="Clum A."/>
            <person name="Pangilinan J.L."/>
            <person name="Lindquist E.A."/>
            <person name="Lucas S."/>
            <person name="Lapidus A."/>
            <person name="Jin M."/>
            <person name="Gunawan C."/>
            <person name="Balan V."/>
            <person name="Dale B.E."/>
            <person name="Jeffries T.W."/>
            <person name="Zinkel R."/>
            <person name="Barry K.W."/>
            <person name="Grigoriev I.V."/>
            <person name="Gasch A.P."/>
        </authorList>
    </citation>
    <scope>NUCLEOTIDE SEQUENCE [LARGE SCALE GENOMIC DNA]</scope>
    <source>
        <strain evidence="3">ATCC 10573 / BCRC 21748 / CBS 615 / JCM 9827 / NBRC 10315 / NRRL Y-1498 / VKM Y-70</strain>
    </source>
</reference>
<protein>
    <recommendedName>
        <fullName evidence="4">Endonuclease/exonuclease/phosphatase domain-containing protein</fullName>
    </recommendedName>
</protein>
<dbReference type="Proteomes" id="UP000000707">
    <property type="component" value="Unassembled WGS sequence"/>
</dbReference>
<dbReference type="PANTHER" id="PTHR12121:SF36">
    <property type="entry name" value="ENDONUCLEASE_EXONUCLEASE_PHOSPHATASE DOMAIN-CONTAINING PROTEIN"/>
    <property type="match status" value="1"/>
</dbReference>
<dbReference type="InterPro" id="IPR036691">
    <property type="entry name" value="Endo/exonu/phosph_ase_sf"/>
</dbReference>
<dbReference type="GeneID" id="18250406"/>
<dbReference type="RefSeq" id="XP_006687798.1">
    <property type="nucleotide sequence ID" value="XM_006687735.1"/>
</dbReference>
<dbReference type="PANTHER" id="PTHR12121">
    <property type="entry name" value="CARBON CATABOLITE REPRESSOR PROTEIN 4"/>
    <property type="match status" value="1"/>
</dbReference>
<evidence type="ECO:0008006" key="4">
    <source>
        <dbReference type="Google" id="ProtNLM"/>
    </source>
</evidence>
<evidence type="ECO:0000313" key="2">
    <source>
        <dbReference type="EMBL" id="EGV61628.1"/>
    </source>
</evidence>
<sequence length="299" mass="33747">MLPQFAITALLFATSLAAPIEAPLNFRVITSNVRVKTNKPFAHEQPWDVRKYGQIQTLQQQSANSSTLIGLQEIKKDMLDEVIAGLNNNQTNITSGWTYFGVGRDDGVEKGEYAAVVYDNRVWDLVNGTYKWLSPTPDIPTKGWGASNIRIVTMTELKHIQTGKHINYFNTHYDQTSEEAREHSSELIAGWISQIPNDYQTILTGDFNSIDTDLSYTTLVKDLADTRVIAYQKYSQEPTYTGFEPTDNQTVIDFIWAPIDSNTQGSNTTVIDYNVIDNVTPEGYRFSDHRPVVVDFLAF</sequence>
<keyword evidence="1" id="KW-0732">Signal</keyword>
<organism evidence="3">
    <name type="scientific">Candida tenuis (strain ATCC 10573 / BCRC 21748 / CBS 615 / JCM 9827 / NBRC 10315 / NRRL Y-1498 / VKM Y-70)</name>
    <name type="common">Yeast</name>
    <name type="synonym">Yamadazyma tenuis</name>
    <dbReference type="NCBI Taxonomy" id="590646"/>
    <lineage>
        <taxon>Eukaryota</taxon>
        <taxon>Fungi</taxon>
        <taxon>Dikarya</taxon>
        <taxon>Ascomycota</taxon>
        <taxon>Saccharomycotina</taxon>
        <taxon>Pichiomycetes</taxon>
        <taxon>Debaryomycetaceae</taxon>
        <taxon>Yamadazyma</taxon>
    </lineage>
</organism>
<feature type="signal peptide" evidence="1">
    <location>
        <begin position="1"/>
        <end position="17"/>
    </location>
</feature>
<dbReference type="SUPFAM" id="SSF56219">
    <property type="entry name" value="DNase I-like"/>
    <property type="match status" value="1"/>
</dbReference>
<proteinExistence type="predicted"/>
<dbReference type="HOGENOM" id="CLU_030508_0_0_1"/>
<dbReference type="InterPro" id="IPR050410">
    <property type="entry name" value="CCR4/nocturin_mRNA_transcr"/>
</dbReference>